<reference evidence="2" key="1">
    <citation type="submission" date="2022-11" db="UniProtKB">
        <authorList>
            <consortium name="WormBaseParasite"/>
        </authorList>
    </citation>
    <scope>IDENTIFICATION</scope>
</reference>
<protein>
    <submittedName>
        <fullName evidence="2">Uncharacterized protein</fullName>
    </submittedName>
</protein>
<accession>A0A915KLF3</accession>
<keyword evidence="1" id="KW-1185">Reference proteome</keyword>
<evidence type="ECO:0000313" key="1">
    <source>
        <dbReference type="Proteomes" id="UP000887565"/>
    </source>
</evidence>
<dbReference type="WBParaSite" id="nRc.2.0.1.t39263-RA">
    <property type="protein sequence ID" value="nRc.2.0.1.t39263-RA"/>
    <property type="gene ID" value="nRc.2.0.1.g39263"/>
</dbReference>
<sequence>MVEAAKGWCKRLTHQSASVLTSDIKTVSKFGFGHGIFPPEGRALFCLWRCLNVFDSFSLL</sequence>
<dbReference type="AlphaFoldDB" id="A0A915KLF3"/>
<dbReference type="Proteomes" id="UP000887565">
    <property type="component" value="Unplaced"/>
</dbReference>
<evidence type="ECO:0000313" key="2">
    <source>
        <dbReference type="WBParaSite" id="nRc.2.0.1.t39263-RA"/>
    </source>
</evidence>
<organism evidence="1 2">
    <name type="scientific">Romanomermis culicivorax</name>
    <name type="common">Nematode worm</name>
    <dbReference type="NCBI Taxonomy" id="13658"/>
    <lineage>
        <taxon>Eukaryota</taxon>
        <taxon>Metazoa</taxon>
        <taxon>Ecdysozoa</taxon>
        <taxon>Nematoda</taxon>
        <taxon>Enoplea</taxon>
        <taxon>Dorylaimia</taxon>
        <taxon>Mermithida</taxon>
        <taxon>Mermithoidea</taxon>
        <taxon>Mermithidae</taxon>
        <taxon>Romanomermis</taxon>
    </lineage>
</organism>
<proteinExistence type="predicted"/>
<name>A0A915KLF3_ROMCU</name>